<evidence type="ECO:0000313" key="6">
    <source>
        <dbReference type="Proteomes" id="UP000037136"/>
    </source>
</evidence>
<dbReference type="PANTHER" id="PTHR31896">
    <property type="entry name" value="FAMILY REGULATORY PROTEIN, PUTATIVE (AFU_ORTHOLOGUE AFUA_3G14730)-RELATED"/>
    <property type="match status" value="1"/>
</dbReference>
<dbReference type="InterPro" id="IPR051283">
    <property type="entry name" value="Sec_Metabolite_Acyltrans"/>
</dbReference>
<comment type="caution">
    <text evidence="5">The sequence shown here is derived from an EMBL/GenBank/DDBJ whole genome shotgun (WGS) entry which is preliminary data.</text>
</comment>
<protein>
    <submittedName>
        <fullName evidence="5">Uncharacterized protein</fullName>
    </submittedName>
</protein>
<dbReference type="PANTHER" id="PTHR31896:SF69">
    <property type="entry name" value="FAMILY REGULATORY PROTEIN, PUTATIVE (AFU_ORTHOLOGUE AFUA_3G14730)-RELATED"/>
    <property type="match status" value="1"/>
</dbReference>
<proteinExistence type="inferred from homology"/>
<sequence length="497" mass="55341">MFRYLGDGGTTPRRVATDRVVPLRRFDDNPLGRALVTYVSLIFDEVLDPSKLIQSLAALAERDGWRSLSARLGKDSQGWLEYYMPVEFSSQRPAIEFQHEKYPMPLARHPVASKLPRKHSCPAMVADSDAYQTLSLSADSPKILDDYLSHDRSQLGLRVASFTDATIVTLHAPHTLLDGLGLKALLDAWSLMLQSREDDIPMTYPDDADPLAELGRHASEQHMLARYLMSWIDIVLYLIYNVSCVLFPNFQRRTICIPASALTSLREAATGELAKGATEAVPFLSEGDVLLAWWARLSVDPPNKDSTQLVAINSSLSIRPSLSVDLLSFSSTFVSNAVEFVTVLLPAVDLHLKPLGFVASKIRQGVIDSKRRAQVEAYYALWRASRYRFVPLFGTSTMQVVTCTNWSKLRLFNVDFSAAVVKTGPLTAKSQTRVGTPRYVYYCPATIPHIMKRNVLVIVGKGHDGTYWLDGCLSRGSWRRIESRNQIENVISGGASS</sequence>
<dbReference type="Gene3D" id="3.30.559.10">
    <property type="entry name" value="Chloramphenicol acetyltransferase-like domain"/>
    <property type="match status" value="1"/>
</dbReference>
<dbReference type="OrthoDB" id="21502at2759"/>
<dbReference type="EMBL" id="LAZP02000441">
    <property type="protein sequence ID" value="PFH57200.1"/>
    <property type="molecule type" value="Genomic_DNA"/>
</dbReference>
<gene>
    <name evidence="5" type="ORF">XA68_15380</name>
</gene>
<name>A0A2A9P8L7_OPHUN</name>
<accession>A0A2A9P8L7</accession>
<dbReference type="AlphaFoldDB" id="A0A2A9P8L7"/>
<keyword evidence="4" id="KW-0012">Acyltransferase</keyword>
<keyword evidence="3" id="KW-0808">Transferase</keyword>
<organism evidence="5 6">
    <name type="scientific">Ophiocordyceps unilateralis</name>
    <name type="common">Zombie-ant fungus</name>
    <name type="synonym">Torrubia unilateralis</name>
    <dbReference type="NCBI Taxonomy" id="268505"/>
    <lineage>
        <taxon>Eukaryota</taxon>
        <taxon>Fungi</taxon>
        <taxon>Dikarya</taxon>
        <taxon>Ascomycota</taxon>
        <taxon>Pezizomycotina</taxon>
        <taxon>Sordariomycetes</taxon>
        <taxon>Hypocreomycetidae</taxon>
        <taxon>Hypocreales</taxon>
        <taxon>Ophiocordycipitaceae</taxon>
        <taxon>Ophiocordyceps</taxon>
    </lineage>
</organism>
<dbReference type="Proteomes" id="UP000037136">
    <property type="component" value="Unassembled WGS sequence"/>
</dbReference>
<reference evidence="5 6" key="1">
    <citation type="journal article" date="2015" name="BMC Genomics">
        <title>Gene expression during zombie ant biting behavior reflects the complexity underlying fungal parasitic behavioral manipulation.</title>
        <authorList>
            <person name="de Bekker C."/>
            <person name="Ohm R.A."/>
            <person name="Loreto R.G."/>
            <person name="Sebastian A."/>
            <person name="Albert I."/>
            <person name="Merrow M."/>
            <person name="Brachmann A."/>
            <person name="Hughes D.P."/>
        </authorList>
    </citation>
    <scope>NUCLEOTIDE SEQUENCE [LARGE SCALE GENOMIC DNA]</scope>
    <source>
        <strain evidence="5 6">SC16a</strain>
    </source>
</reference>
<evidence type="ECO:0000313" key="5">
    <source>
        <dbReference type="EMBL" id="PFH57200.1"/>
    </source>
</evidence>
<evidence type="ECO:0000256" key="2">
    <source>
        <dbReference type="ARBA" id="ARBA00009861"/>
    </source>
</evidence>
<comment type="pathway">
    <text evidence="1">Secondary metabolite biosynthesis.</text>
</comment>
<keyword evidence="6" id="KW-1185">Reference proteome</keyword>
<dbReference type="InterPro" id="IPR023213">
    <property type="entry name" value="CAT-like_dom_sf"/>
</dbReference>
<comment type="similarity">
    <text evidence="2">Belongs to the plant acyltransferase family.</text>
</comment>
<dbReference type="GO" id="GO:0016746">
    <property type="term" value="F:acyltransferase activity"/>
    <property type="evidence" value="ECO:0007669"/>
    <property type="project" value="UniProtKB-KW"/>
</dbReference>
<evidence type="ECO:0000256" key="4">
    <source>
        <dbReference type="ARBA" id="ARBA00023315"/>
    </source>
</evidence>
<evidence type="ECO:0000256" key="1">
    <source>
        <dbReference type="ARBA" id="ARBA00005179"/>
    </source>
</evidence>
<dbReference type="STRING" id="268505.A0A2A9P8L7"/>
<evidence type="ECO:0000256" key="3">
    <source>
        <dbReference type="ARBA" id="ARBA00022679"/>
    </source>
</evidence>
<reference evidence="5 6" key="2">
    <citation type="journal article" date="2017" name="Sci. Rep.">
        <title>Ant-infecting Ophiocordyceps genomes reveal a high diversity of potential behavioral manipulation genes and a possible major role for enterotoxins.</title>
        <authorList>
            <person name="de Bekker C."/>
            <person name="Ohm R.A."/>
            <person name="Evans H.C."/>
            <person name="Brachmann A."/>
            <person name="Hughes D.P."/>
        </authorList>
    </citation>
    <scope>NUCLEOTIDE SEQUENCE [LARGE SCALE GENOMIC DNA]</scope>
    <source>
        <strain evidence="5 6">SC16a</strain>
    </source>
</reference>